<evidence type="ECO:0000313" key="1">
    <source>
        <dbReference type="EMBL" id="PSK43730.1"/>
    </source>
</evidence>
<reference evidence="1 2" key="1">
    <citation type="submission" date="2017-05" db="EMBL/GenBank/DDBJ databases">
        <title>Draft genome sequence of Elsinoe australis.</title>
        <authorList>
            <person name="Cheng Q."/>
        </authorList>
    </citation>
    <scope>NUCLEOTIDE SEQUENCE [LARGE SCALE GENOMIC DNA]</scope>
    <source>
        <strain evidence="1 2">NL1</strain>
    </source>
</reference>
<proteinExistence type="predicted"/>
<sequence>MAQHHWSWNAEVSDAAQHLRLLQNYMQEYEGPQAREDAVLDYVERPLPRVPSPDEIKTILEPWRSAKVRHIAKKCYLHNRSQIVWLRTHYGVTKEEEALLNLKFCEMVDTISEDDLESDDDDDDDDIYCVLNDPGMFDFGEDWARVIEVVPELIKPINRLRHRLFDRLDERDLPRIRTDLKTEIQNAAEDRGAENLVHNGVAVLLQRCAVQSFIVVADEEALRSGTFKVYWFDGRGNKVRSSRITPDRVRTLHLQVIQGRWPECEDMWTNGLVGSQYQLDGPLRQEVYGL</sequence>
<gene>
    <name evidence="1" type="ORF">B9Z65_7244</name>
</gene>
<comment type="caution">
    <text evidence="1">The sequence shown here is derived from an EMBL/GenBank/DDBJ whole genome shotgun (WGS) entry which is preliminary data.</text>
</comment>
<accession>A0A2P7Z671</accession>
<protein>
    <submittedName>
        <fullName evidence="1">Uncharacterized protein</fullName>
    </submittedName>
</protein>
<keyword evidence="2" id="KW-1185">Reference proteome</keyword>
<dbReference type="EMBL" id="NHZQ01000305">
    <property type="protein sequence ID" value="PSK43730.1"/>
    <property type="molecule type" value="Genomic_DNA"/>
</dbReference>
<dbReference type="Proteomes" id="UP000243723">
    <property type="component" value="Unassembled WGS sequence"/>
</dbReference>
<dbReference type="AlphaFoldDB" id="A0A2P7Z671"/>
<organism evidence="1 2">
    <name type="scientific">Elsinoe australis</name>
    <dbReference type="NCBI Taxonomy" id="40998"/>
    <lineage>
        <taxon>Eukaryota</taxon>
        <taxon>Fungi</taxon>
        <taxon>Dikarya</taxon>
        <taxon>Ascomycota</taxon>
        <taxon>Pezizomycotina</taxon>
        <taxon>Dothideomycetes</taxon>
        <taxon>Dothideomycetidae</taxon>
        <taxon>Myriangiales</taxon>
        <taxon>Elsinoaceae</taxon>
        <taxon>Elsinoe</taxon>
    </lineage>
</organism>
<name>A0A2P7Z671_9PEZI</name>
<dbReference type="OrthoDB" id="4364812at2759"/>
<evidence type="ECO:0000313" key="2">
    <source>
        <dbReference type="Proteomes" id="UP000243723"/>
    </source>
</evidence>
<dbReference type="STRING" id="40998.A0A2P7Z671"/>